<feature type="region of interest" description="Disordered" evidence="5">
    <location>
        <begin position="1"/>
        <end position="134"/>
    </location>
</feature>
<keyword evidence="3" id="KW-0804">Transcription</keyword>
<name>A0A813W851_9BILA</name>
<dbReference type="AlphaFoldDB" id="A0A813W851"/>
<dbReference type="EMBL" id="CAJNOQ010000889">
    <property type="protein sequence ID" value="CAF0848456.1"/>
    <property type="molecule type" value="Genomic_DNA"/>
</dbReference>
<evidence type="ECO:0000256" key="2">
    <source>
        <dbReference type="ARBA" id="ARBA00022478"/>
    </source>
</evidence>
<evidence type="ECO:0000256" key="5">
    <source>
        <dbReference type="SAM" id="MobiDB-lite"/>
    </source>
</evidence>
<dbReference type="GO" id="GO:0005666">
    <property type="term" value="C:RNA polymerase III complex"/>
    <property type="evidence" value="ECO:0007669"/>
    <property type="project" value="InterPro"/>
</dbReference>
<feature type="compositionally biased region" description="Polar residues" evidence="5">
    <location>
        <begin position="104"/>
        <end position="117"/>
    </location>
</feature>
<dbReference type="InterPro" id="IPR007811">
    <property type="entry name" value="RPC4"/>
</dbReference>
<keyword evidence="2" id="KW-0240">DNA-directed RNA polymerase</keyword>
<dbReference type="PANTHER" id="PTHR13408:SF0">
    <property type="entry name" value="DNA-DIRECTED RNA POLYMERASE III SUBUNIT RPC4"/>
    <property type="match status" value="1"/>
</dbReference>
<keyword evidence="8" id="KW-1185">Reference proteome</keyword>
<feature type="compositionally biased region" description="Basic and acidic residues" evidence="5">
    <location>
        <begin position="118"/>
        <end position="134"/>
    </location>
</feature>
<accession>A0A813W851</accession>
<feature type="region of interest" description="Disordered" evidence="5">
    <location>
        <begin position="257"/>
        <end position="277"/>
    </location>
</feature>
<feature type="compositionally biased region" description="Low complexity" evidence="5">
    <location>
        <begin position="51"/>
        <end position="63"/>
    </location>
</feature>
<evidence type="ECO:0000256" key="3">
    <source>
        <dbReference type="ARBA" id="ARBA00023163"/>
    </source>
</evidence>
<protein>
    <recommendedName>
        <fullName evidence="9">DNA-directed RNA polymerase III subunit RPC4</fullName>
    </recommendedName>
</protein>
<evidence type="ECO:0008006" key="9">
    <source>
        <dbReference type="Google" id="ProtNLM"/>
    </source>
</evidence>
<organism evidence="6 8">
    <name type="scientific">Didymodactylos carnosus</name>
    <dbReference type="NCBI Taxonomy" id="1234261"/>
    <lineage>
        <taxon>Eukaryota</taxon>
        <taxon>Metazoa</taxon>
        <taxon>Spiralia</taxon>
        <taxon>Gnathifera</taxon>
        <taxon>Rotifera</taxon>
        <taxon>Eurotatoria</taxon>
        <taxon>Bdelloidea</taxon>
        <taxon>Philodinida</taxon>
        <taxon>Philodinidae</taxon>
        <taxon>Didymodactylos</taxon>
    </lineage>
</organism>
<dbReference type="Proteomes" id="UP000663829">
    <property type="component" value="Unassembled WGS sequence"/>
</dbReference>
<feature type="compositionally biased region" description="Polar residues" evidence="5">
    <location>
        <begin position="75"/>
        <end position="85"/>
    </location>
</feature>
<sequence length="409" mass="44984">MSNIRGRGGSGTRGRSNTSSPSPSPSPSPSSSRDSSLNRPATHSVNPISIPQTQSTSPVPTTTNANRRLMKELSSKFTCNQQPNTRKFVPNVAAASQRKKQDDTASTLATNYAVDNSQPKKRDNKGPEPRRNDRSAGYIQLEGVFDGNSQVPPSFSSADRSAAKISATERDSTSVKVSSVLLNSKKTITKKIDEYDDEFKYEIEEEYEPRQIPIRQRKSIFNIKQEIETQQQQTTKSEPIDSILHLIENQKLSKTSSSFVKSEPVDPTTTTMKPSPLPTAADISQLILMQFPDVLPCTKTTTTIQSSSDKPELASLNELPDGYLGKLQIFKSGKCQLKLSNNTVLDVDLGQPTSFLQNVMVTEMMNGNEATSINTNNSNNDMNKLVCLGDIKHKLIVSLNVDHIMDTNT</sequence>
<dbReference type="GO" id="GO:0003677">
    <property type="term" value="F:DNA binding"/>
    <property type="evidence" value="ECO:0007669"/>
    <property type="project" value="InterPro"/>
</dbReference>
<evidence type="ECO:0000313" key="7">
    <source>
        <dbReference type="EMBL" id="CAF3636112.1"/>
    </source>
</evidence>
<keyword evidence="4" id="KW-0539">Nucleus</keyword>
<evidence type="ECO:0000256" key="1">
    <source>
        <dbReference type="ARBA" id="ARBA00004123"/>
    </source>
</evidence>
<evidence type="ECO:0000256" key="4">
    <source>
        <dbReference type="ARBA" id="ARBA00023242"/>
    </source>
</evidence>
<comment type="caution">
    <text evidence="6">The sequence shown here is derived from an EMBL/GenBank/DDBJ whole genome shotgun (WGS) entry which is preliminary data.</text>
</comment>
<feature type="compositionally biased region" description="Polar residues" evidence="5">
    <location>
        <begin position="37"/>
        <end position="50"/>
    </location>
</feature>
<dbReference type="Proteomes" id="UP000681722">
    <property type="component" value="Unassembled WGS sequence"/>
</dbReference>
<dbReference type="EMBL" id="CAJOBC010000889">
    <property type="protein sequence ID" value="CAF3636112.1"/>
    <property type="molecule type" value="Genomic_DNA"/>
</dbReference>
<proteinExistence type="predicted"/>
<reference evidence="6" key="1">
    <citation type="submission" date="2021-02" db="EMBL/GenBank/DDBJ databases">
        <authorList>
            <person name="Nowell W R."/>
        </authorList>
    </citation>
    <scope>NUCLEOTIDE SEQUENCE</scope>
</reference>
<dbReference type="GO" id="GO:0042797">
    <property type="term" value="P:tRNA transcription by RNA polymerase III"/>
    <property type="evidence" value="ECO:0007669"/>
    <property type="project" value="TreeGrafter"/>
</dbReference>
<dbReference type="PANTHER" id="PTHR13408">
    <property type="entry name" value="DNA-DIRECTED RNA POLYMERASE III"/>
    <property type="match status" value="1"/>
</dbReference>
<comment type="subcellular location">
    <subcellularLocation>
        <location evidence="1">Nucleus</location>
    </subcellularLocation>
</comment>
<feature type="compositionally biased region" description="Gly residues" evidence="5">
    <location>
        <begin position="1"/>
        <end position="12"/>
    </location>
</feature>
<gene>
    <name evidence="6" type="ORF">GPM918_LOCUS5943</name>
    <name evidence="7" type="ORF">SRO942_LOCUS5943</name>
</gene>
<evidence type="ECO:0000313" key="6">
    <source>
        <dbReference type="EMBL" id="CAF0848456.1"/>
    </source>
</evidence>
<dbReference type="Pfam" id="PF05132">
    <property type="entry name" value="RNA_pol_Rpc4"/>
    <property type="match status" value="1"/>
</dbReference>
<dbReference type="OrthoDB" id="5836119at2759"/>
<evidence type="ECO:0000313" key="8">
    <source>
        <dbReference type="Proteomes" id="UP000663829"/>
    </source>
</evidence>